<dbReference type="KEGG" id="acij:JS278_02275"/>
<dbReference type="RefSeq" id="WP_114045304.1">
    <property type="nucleotide sequence ID" value="NZ_CP025198.1"/>
</dbReference>
<gene>
    <name evidence="3" type="ORF">JS278_02275</name>
</gene>
<keyword evidence="2" id="KW-1133">Transmembrane helix</keyword>
<dbReference type="Pfam" id="PF14155">
    <property type="entry name" value="DUF4307"/>
    <property type="match status" value="1"/>
</dbReference>
<evidence type="ECO:0000313" key="3">
    <source>
        <dbReference type="EMBL" id="AXE39427.1"/>
    </source>
</evidence>
<dbReference type="OrthoDB" id="3711853at2"/>
<accession>A0A344UVX9</accession>
<keyword evidence="2" id="KW-0472">Membrane</keyword>
<evidence type="ECO:0000313" key="4">
    <source>
        <dbReference type="Proteomes" id="UP000251995"/>
    </source>
</evidence>
<reference evidence="3 4" key="1">
    <citation type="submission" date="2017-12" db="EMBL/GenBank/DDBJ databases">
        <title>The whole genome sequence of the Acidipropionibacterium virtanenii sp. nov. type strain JS278.</title>
        <authorList>
            <person name="Laine P."/>
            <person name="Deptula P."/>
            <person name="Varmanen P."/>
            <person name="Auvinen P."/>
        </authorList>
    </citation>
    <scope>NUCLEOTIDE SEQUENCE [LARGE SCALE GENOMIC DNA]</scope>
    <source>
        <strain evidence="3 4">JS278</strain>
    </source>
</reference>
<feature type="transmembrane region" description="Helical" evidence="2">
    <location>
        <begin position="34"/>
        <end position="55"/>
    </location>
</feature>
<keyword evidence="2" id="KW-0812">Transmembrane</keyword>
<evidence type="ECO:0000256" key="1">
    <source>
        <dbReference type="SAM" id="MobiDB-lite"/>
    </source>
</evidence>
<keyword evidence="4" id="KW-1185">Reference proteome</keyword>
<organism evidence="3 4">
    <name type="scientific">Acidipropionibacterium virtanenii</name>
    <dbReference type="NCBI Taxonomy" id="2057246"/>
    <lineage>
        <taxon>Bacteria</taxon>
        <taxon>Bacillati</taxon>
        <taxon>Actinomycetota</taxon>
        <taxon>Actinomycetes</taxon>
        <taxon>Propionibacteriales</taxon>
        <taxon>Propionibacteriaceae</taxon>
        <taxon>Acidipropionibacterium</taxon>
    </lineage>
</organism>
<name>A0A344UVX9_9ACTN</name>
<sequence length="145" mass="15956">MSPVTDGAAQTGGRLSPEERERISQRYPRRRPRLWIPLVCLAGALLVAWTVWSGLHHSDEPMQVQLFGYQVVGDSSVEVTLDVHRSDPSVSGSCTVYALSQDNQRVGETPLRIVPASSEDVRITAHVKTFSKAVTAQLENCQASR</sequence>
<dbReference type="EMBL" id="CP025198">
    <property type="protein sequence ID" value="AXE39427.1"/>
    <property type="molecule type" value="Genomic_DNA"/>
</dbReference>
<dbReference type="AlphaFoldDB" id="A0A344UVX9"/>
<evidence type="ECO:0000256" key="2">
    <source>
        <dbReference type="SAM" id="Phobius"/>
    </source>
</evidence>
<protein>
    <recommendedName>
        <fullName evidence="5">DUF4307 domain-containing protein</fullName>
    </recommendedName>
</protein>
<proteinExistence type="predicted"/>
<feature type="region of interest" description="Disordered" evidence="1">
    <location>
        <begin position="1"/>
        <end position="24"/>
    </location>
</feature>
<dbReference type="Proteomes" id="UP000251995">
    <property type="component" value="Chromosome"/>
</dbReference>
<dbReference type="InterPro" id="IPR025443">
    <property type="entry name" value="DUF4307"/>
</dbReference>
<evidence type="ECO:0008006" key="5">
    <source>
        <dbReference type="Google" id="ProtNLM"/>
    </source>
</evidence>